<dbReference type="Proteomes" id="UP000594638">
    <property type="component" value="Unassembled WGS sequence"/>
</dbReference>
<feature type="compositionally biased region" description="Basic and acidic residues" evidence="1">
    <location>
        <begin position="119"/>
        <end position="141"/>
    </location>
</feature>
<comment type="caution">
    <text evidence="2">The sequence shown here is derived from an EMBL/GenBank/DDBJ whole genome shotgun (WGS) entry which is preliminary data.</text>
</comment>
<evidence type="ECO:0000256" key="1">
    <source>
        <dbReference type="SAM" id="MobiDB-lite"/>
    </source>
</evidence>
<organism evidence="2 3">
    <name type="scientific">Olea europaea subsp. europaea</name>
    <dbReference type="NCBI Taxonomy" id="158383"/>
    <lineage>
        <taxon>Eukaryota</taxon>
        <taxon>Viridiplantae</taxon>
        <taxon>Streptophyta</taxon>
        <taxon>Embryophyta</taxon>
        <taxon>Tracheophyta</taxon>
        <taxon>Spermatophyta</taxon>
        <taxon>Magnoliopsida</taxon>
        <taxon>eudicotyledons</taxon>
        <taxon>Gunneridae</taxon>
        <taxon>Pentapetalae</taxon>
        <taxon>asterids</taxon>
        <taxon>lamiids</taxon>
        <taxon>Lamiales</taxon>
        <taxon>Oleaceae</taxon>
        <taxon>Oleeae</taxon>
        <taxon>Olea</taxon>
    </lineage>
</organism>
<dbReference type="EMBL" id="CACTIH010007666">
    <property type="protein sequence ID" value="CAA3017002.1"/>
    <property type="molecule type" value="Genomic_DNA"/>
</dbReference>
<proteinExistence type="predicted"/>
<feature type="region of interest" description="Disordered" evidence="1">
    <location>
        <begin position="85"/>
        <end position="141"/>
    </location>
</feature>
<dbReference type="AlphaFoldDB" id="A0A8S0UGW1"/>
<sequence>MTEIGNRFGQRLGERSPRLLGWTSTKHPQQCTYDALFKNVQLHVYATLRPTKTERGQPHIVTLVLLNDHLVPVLDDLTRDSVAPHFQAERIGTPEDETSEEAHDGGGTSGEEEESGVDESGKDEGEDSKDHDSGDSNGDRV</sequence>
<keyword evidence="3" id="KW-1185">Reference proteome</keyword>
<dbReference type="Gramene" id="OE9A097534T1">
    <property type="protein sequence ID" value="OE9A097534C1"/>
    <property type="gene ID" value="OE9A097534"/>
</dbReference>
<evidence type="ECO:0000313" key="3">
    <source>
        <dbReference type="Proteomes" id="UP000594638"/>
    </source>
</evidence>
<protein>
    <submittedName>
        <fullName evidence="2">Uncharacterized protein</fullName>
    </submittedName>
</protein>
<evidence type="ECO:0000313" key="2">
    <source>
        <dbReference type="EMBL" id="CAA3017002.1"/>
    </source>
</evidence>
<gene>
    <name evidence="2" type="ORF">OLEA9_A097534</name>
</gene>
<accession>A0A8S0UGW1</accession>
<reference evidence="2 3" key="1">
    <citation type="submission" date="2019-12" db="EMBL/GenBank/DDBJ databases">
        <authorList>
            <person name="Alioto T."/>
            <person name="Alioto T."/>
            <person name="Gomez Garrido J."/>
        </authorList>
    </citation>
    <scope>NUCLEOTIDE SEQUENCE [LARGE SCALE GENOMIC DNA]</scope>
</reference>
<name>A0A8S0UGW1_OLEEU</name>